<protein>
    <submittedName>
        <fullName evidence="2">Uncharacterized protein</fullName>
    </submittedName>
</protein>
<keyword evidence="1" id="KW-0812">Transmembrane</keyword>
<reference evidence="2" key="1">
    <citation type="submission" date="2018-05" db="EMBL/GenBank/DDBJ databases">
        <authorList>
            <person name="Lanie J.A."/>
            <person name="Ng W.-L."/>
            <person name="Kazmierczak K.M."/>
            <person name="Andrzejewski T.M."/>
            <person name="Davidsen T.M."/>
            <person name="Wayne K.J."/>
            <person name="Tettelin H."/>
            <person name="Glass J.I."/>
            <person name="Rusch D."/>
            <person name="Podicherti R."/>
            <person name="Tsui H.-C.T."/>
            <person name="Winkler M.E."/>
        </authorList>
    </citation>
    <scope>NUCLEOTIDE SEQUENCE</scope>
</reference>
<feature type="non-terminal residue" evidence="2">
    <location>
        <position position="280"/>
    </location>
</feature>
<organism evidence="2">
    <name type="scientific">marine metagenome</name>
    <dbReference type="NCBI Taxonomy" id="408172"/>
    <lineage>
        <taxon>unclassified sequences</taxon>
        <taxon>metagenomes</taxon>
        <taxon>ecological metagenomes</taxon>
    </lineage>
</organism>
<keyword evidence="1" id="KW-1133">Transmembrane helix</keyword>
<dbReference type="EMBL" id="UINC01116743">
    <property type="protein sequence ID" value="SVC88697.1"/>
    <property type="molecule type" value="Genomic_DNA"/>
</dbReference>
<gene>
    <name evidence="2" type="ORF">METZ01_LOCUS341551</name>
</gene>
<proteinExistence type="predicted"/>
<keyword evidence="1" id="KW-0472">Membrane</keyword>
<evidence type="ECO:0000256" key="1">
    <source>
        <dbReference type="SAM" id="Phobius"/>
    </source>
</evidence>
<feature type="transmembrane region" description="Helical" evidence="1">
    <location>
        <begin position="39"/>
        <end position="61"/>
    </location>
</feature>
<accession>A0A382QUR7</accession>
<sequence length="280" mass="30603">MSDQNSESLLTAKSSIEKLKGVITRFLKVSKIKIKDPTFLWKFGFPSLLAIVAVWSSFLLVDGFSSVLESEEGATREAITDPLEEGFEAFVEQTWAGLVVTEDESGGLVQVAVISIADRQSGGGTILLLPPELKLDQCVDVCTLNAQYLKSGLELVRNSVSELLETEFSDSTTLTSERWETLIEPIGAVVIRAADTGEIQTVSKSEVFDFISRKKDGSFLSRQKDQGDFWRSWISALKESGDIDGSLPLMRIPVVELVSALAKSSFTVVDNLWSDLGDGP</sequence>
<evidence type="ECO:0000313" key="2">
    <source>
        <dbReference type="EMBL" id="SVC88697.1"/>
    </source>
</evidence>
<dbReference type="AlphaFoldDB" id="A0A382QUR7"/>
<name>A0A382QUR7_9ZZZZ</name>